<feature type="compositionally biased region" description="Basic residues" evidence="1">
    <location>
        <begin position="7"/>
        <end position="20"/>
    </location>
</feature>
<feature type="region of interest" description="Disordered" evidence="1">
    <location>
        <begin position="1"/>
        <end position="66"/>
    </location>
</feature>
<accession>A0A835AVQ0</accession>
<evidence type="ECO:0000256" key="1">
    <source>
        <dbReference type="SAM" id="MobiDB-lite"/>
    </source>
</evidence>
<keyword evidence="3" id="KW-1185">Reference proteome</keyword>
<name>A0A835AVQ0_9POAL</name>
<dbReference type="OrthoDB" id="10482687at2759"/>
<dbReference type="AlphaFoldDB" id="A0A835AVQ0"/>
<proteinExistence type="predicted"/>
<dbReference type="Proteomes" id="UP000636709">
    <property type="component" value="Unassembled WGS sequence"/>
</dbReference>
<feature type="compositionally biased region" description="Low complexity" evidence="1">
    <location>
        <begin position="48"/>
        <end position="66"/>
    </location>
</feature>
<sequence>MKLLTLPRRHKKSLARHSTARRQLLFYPPSSQDTTTVTAASANRSNKSWESPSASTSSSSSSAASNESLLHQGSHVLLLLPVPRAKKGHTNQMLQLGRRLACHGLRRPTLVTATRYILFTAAMPPPNPFRAAAISDGFSDAACAVRRALDPIRIWSHFTKLDIAVESALD</sequence>
<evidence type="ECO:0000313" key="2">
    <source>
        <dbReference type="EMBL" id="KAF8674764.1"/>
    </source>
</evidence>
<reference evidence="2" key="1">
    <citation type="submission" date="2020-07" db="EMBL/GenBank/DDBJ databases">
        <title>Genome sequence and genetic diversity analysis of an under-domesticated orphan crop, white fonio (Digitaria exilis).</title>
        <authorList>
            <person name="Bennetzen J.L."/>
            <person name="Chen S."/>
            <person name="Ma X."/>
            <person name="Wang X."/>
            <person name="Yssel A.E.J."/>
            <person name="Chaluvadi S.R."/>
            <person name="Johnson M."/>
            <person name="Gangashetty P."/>
            <person name="Hamidou F."/>
            <person name="Sanogo M.D."/>
            <person name="Zwaenepoel A."/>
            <person name="Wallace J."/>
            <person name="Van De Peer Y."/>
            <person name="Van Deynze A."/>
        </authorList>
    </citation>
    <scope>NUCLEOTIDE SEQUENCE</scope>
    <source>
        <tissue evidence="2">Leaves</tissue>
    </source>
</reference>
<feature type="compositionally biased region" description="Polar residues" evidence="1">
    <location>
        <begin position="29"/>
        <end position="46"/>
    </location>
</feature>
<evidence type="ECO:0000313" key="3">
    <source>
        <dbReference type="Proteomes" id="UP000636709"/>
    </source>
</evidence>
<gene>
    <name evidence="2" type="ORF">HU200_048046</name>
</gene>
<dbReference type="Gene3D" id="3.40.50.2000">
    <property type="entry name" value="Glycogen Phosphorylase B"/>
    <property type="match status" value="1"/>
</dbReference>
<comment type="caution">
    <text evidence="2">The sequence shown here is derived from an EMBL/GenBank/DDBJ whole genome shotgun (WGS) entry which is preliminary data.</text>
</comment>
<organism evidence="2 3">
    <name type="scientific">Digitaria exilis</name>
    <dbReference type="NCBI Taxonomy" id="1010633"/>
    <lineage>
        <taxon>Eukaryota</taxon>
        <taxon>Viridiplantae</taxon>
        <taxon>Streptophyta</taxon>
        <taxon>Embryophyta</taxon>
        <taxon>Tracheophyta</taxon>
        <taxon>Spermatophyta</taxon>
        <taxon>Magnoliopsida</taxon>
        <taxon>Liliopsida</taxon>
        <taxon>Poales</taxon>
        <taxon>Poaceae</taxon>
        <taxon>PACMAD clade</taxon>
        <taxon>Panicoideae</taxon>
        <taxon>Panicodae</taxon>
        <taxon>Paniceae</taxon>
        <taxon>Anthephorinae</taxon>
        <taxon>Digitaria</taxon>
    </lineage>
</organism>
<dbReference type="EMBL" id="JACEFO010002196">
    <property type="protein sequence ID" value="KAF8674764.1"/>
    <property type="molecule type" value="Genomic_DNA"/>
</dbReference>
<protein>
    <submittedName>
        <fullName evidence="2">Uncharacterized protein</fullName>
    </submittedName>
</protein>